<organism evidence="1 2">
    <name type="scientific">Sulfuritalea hydrogenivorans sk43H</name>
    <dbReference type="NCBI Taxonomy" id="1223802"/>
    <lineage>
        <taxon>Bacteria</taxon>
        <taxon>Pseudomonadati</taxon>
        <taxon>Pseudomonadota</taxon>
        <taxon>Betaproteobacteria</taxon>
        <taxon>Nitrosomonadales</taxon>
        <taxon>Sterolibacteriaceae</taxon>
        <taxon>Sulfuritalea</taxon>
    </lineage>
</organism>
<dbReference type="EMBL" id="AP012547">
    <property type="protein sequence ID" value="BAO29719.1"/>
    <property type="molecule type" value="Genomic_DNA"/>
</dbReference>
<proteinExistence type="predicted"/>
<dbReference type="Pfam" id="PF19456">
    <property type="entry name" value="MobI"/>
    <property type="match status" value="1"/>
</dbReference>
<dbReference type="HOGENOM" id="CLU_1642361_0_0_4"/>
<dbReference type="OrthoDB" id="8560360at2"/>
<dbReference type="AlphaFoldDB" id="W0SER1"/>
<dbReference type="STRING" id="1223802.SUTH_01927"/>
<gene>
    <name evidence="1" type="ORF">SUTH_01927</name>
</gene>
<name>W0SER1_9PROT</name>
<dbReference type="InterPro" id="IPR045809">
    <property type="entry name" value="MobI"/>
</dbReference>
<dbReference type="RefSeq" id="WP_041098850.1">
    <property type="nucleotide sequence ID" value="NZ_AP012547.1"/>
</dbReference>
<accession>W0SER1</accession>
<evidence type="ECO:0000313" key="1">
    <source>
        <dbReference type="EMBL" id="BAO29719.1"/>
    </source>
</evidence>
<protein>
    <submittedName>
        <fullName evidence="1">Uncharacterized protein</fullName>
    </submittedName>
</protein>
<evidence type="ECO:0000313" key="2">
    <source>
        <dbReference type="Proteomes" id="UP000031637"/>
    </source>
</evidence>
<dbReference type="KEGG" id="shd:SUTH_01927"/>
<keyword evidence="2" id="KW-1185">Reference proteome</keyword>
<reference evidence="1 2" key="1">
    <citation type="journal article" date="2014" name="Syst. Appl. Microbiol.">
        <title>Complete genomes of freshwater sulfur oxidizers Sulfuricella denitrificans skB26 and Sulfuritalea hydrogenivorans sk43H: genetic insights into the sulfur oxidation pathway of betaproteobacteria.</title>
        <authorList>
            <person name="Watanabe T."/>
            <person name="Kojima H."/>
            <person name="Fukui M."/>
        </authorList>
    </citation>
    <scope>NUCLEOTIDE SEQUENCE [LARGE SCALE GENOMIC DNA]</scope>
    <source>
        <strain evidence="1">DSM22779</strain>
    </source>
</reference>
<sequence>MQNRLMEVRAIFEGHLETLRKQAYESAIRFEDYTVKENSRRDKWKDQNTLKFRVRLEGNSLMLEWYRRVWKRDGDGKRDTQHTYIRKRTKGKAGSTYVYDLEDLFKYSPEWSREMVVDVESEAATLRRQARYCSSILVSLGRLERYLVQLDAGEESEEDEA</sequence>
<dbReference type="Proteomes" id="UP000031637">
    <property type="component" value="Chromosome"/>
</dbReference>